<dbReference type="GeneID" id="54351475"/>
<feature type="region of interest" description="Disordered" evidence="1">
    <location>
        <begin position="384"/>
        <end position="406"/>
    </location>
</feature>
<evidence type="ECO:0000256" key="1">
    <source>
        <dbReference type="SAM" id="MobiDB-lite"/>
    </source>
</evidence>
<organism evidence="2 3">
    <name type="scientific">Didymella exigua CBS 183.55</name>
    <dbReference type="NCBI Taxonomy" id="1150837"/>
    <lineage>
        <taxon>Eukaryota</taxon>
        <taxon>Fungi</taxon>
        <taxon>Dikarya</taxon>
        <taxon>Ascomycota</taxon>
        <taxon>Pezizomycotina</taxon>
        <taxon>Dothideomycetes</taxon>
        <taxon>Pleosporomycetidae</taxon>
        <taxon>Pleosporales</taxon>
        <taxon>Pleosporineae</taxon>
        <taxon>Didymellaceae</taxon>
        <taxon>Didymella</taxon>
    </lineage>
</organism>
<feature type="compositionally biased region" description="Basic residues" evidence="1">
    <location>
        <begin position="140"/>
        <end position="153"/>
    </location>
</feature>
<dbReference type="AlphaFoldDB" id="A0A6A5RGH9"/>
<reference evidence="2" key="1">
    <citation type="journal article" date="2020" name="Stud. Mycol.">
        <title>101 Dothideomycetes genomes: a test case for predicting lifestyles and emergence of pathogens.</title>
        <authorList>
            <person name="Haridas S."/>
            <person name="Albert R."/>
            <person name="Binder M."/>
            <person name="Bloem J."/>
            <person name="Labutti K."/>
            <person name="Salamov A."/>
            <person name="Andreopoulos B."/>
            <person name="Baker S."/>
            <person name="Barry K."/>
            <person name="Bills G."/>
            <person name="Bluhm B."/>
            <person name="Cannon C."/>
            <person name="Castanera R."/>
            <person name="Culley D."/>
            <person name="Daum C."/>
            <person name="Ezra D."/>
            <person name="Gonzalez J."/>
            <person name="Henrissat B."/>
            <person name="Kuo A."/>
            <person name="Liang C."/>
            <person name="Lipzen A."/>
            <person name="Lutzoni F."/>
            <person name="Magnuson J."/>
            <person name="Mondo S."/>
            <person name="Nolan M."/>
            <person name="Ohm R."/>
            <person name="Pangilinan J."/>
            <person name="Park H.-J."/>
            <person name="Ramirez L."/>
            <person name="Alfaro M."/>
            <person name="Sun H."/>
            <person name="Tritt A."/>
            <person name="Yoshinaga Y."/>
            <person name="Zwiers L.-H."/>
            <person name="Turgeon B."/>
            <person name="Goodwin S."/>
            <person name="Spatafora J."/>
            <person name="Crous P."/>
            <person name="Grigoriev I."/>
        </authorList>
    </citation>
    <scope>NUCLEOTIDE SEQUENCE</scope>
    <source>
        <strain evidence="2">CBS 183.55</strain>
    </source>
</reference>
<name>A0A6A5RGH9_9PLEO</name>
<gene>
    <name evidence="2" type="ORF">M421DRAFT_424614</name>
</gene>
<dbReference type="EMBL" id="ML978991">
    <property type="protein sequence ID" value="KAF1924727.1"/>
    <property type="molecule type" value="Genomic_DNA"/>
</dbReference>
<keyword evidence="3" id="KW-1185">Reference proteome</keyword>
<feature type="region of interest" description="Disordered" evidence="1">
    <location>
        <begin position="72"/>
        <end position="111"/>
    </location>
</feature>
<evidence type="ECO:0000313" key="3">
    <source>
        <dbReference type="Proteomes" id="UP000800082"/>
    </source>
</evidence>
<evidence type="ECO:0000313" key="2">
    <source>
        <dbReference type="EMBL" id="KAF1924727.1"/>
    </source>
</evidence>
<feature type="compositionally biased region" description="Acidic residues" evidence="1">
    <location>
        <begin position="164"/>
        <end position="174"/>
    </location>
</feature>
<dbReference type="RefSeq" id="XP_033444979.1">
    <property type="nucleotide sequence ID" value="XM_033593807.1"/>
</dbReference>
<accession>A0A6A5RGH9</accession>
<feature type="region of interest" description="Disordered" evidence="1">
    <location>
        <begin position="132"/>
        <end position="183"/>
    </location>
</feature>
<dbReference type="OrthoDB" id="3792236at2759"/>
<proteinExistence type="predicted"/>
<sequence length="406" mass="47149">MPNLFKNLKSRAEALYQSDDEHTTMKYKRGGRAFETRTLNSTVLPAACRGLYATPTQRRCIKSNSNQVEQLNRTCDDDDDDDDDDNENDAIIRHSMYPQINGKRRSKLEAEHRIRTTKYDLAVAGKEYRERRAGDGYPVRPKHSPRRVRRPRPVKSEFSSDSNSDTDSDADSDCSSDVNPEGRPIRVCMYPQAKYVKEPVIKPPMPRMPSYRNWKRENLPYDEFQILHRRQVMQRARDVLEPYFLHRGTKAKKGLVGHGEMQCFTEYHTARRQTSRIQYAVRKAMQADLNQCSPEFGQAMTRRAQKERFCEMSDVDGVPVDEKLMVDFIKAHRKFQEKAYTIEEQKLAMVWFGELAQRSSIDEPCRIDSGATMRAPPDRSVLISQFDWNSSDDESEAPKLFGKKNR</sequence>
<feature type="compositionally biased region" description="Acidic residues" evidence="1">
    <location>
        <begin position="76"/>
        <end position="88"/>
    </location>
</feature>
<dbReference type="Proteomes" id="UP000800082">
    <property type="component" value="Unassembled WGS sequence"/>
</dbReference>
<protein>
    <submittedName>
        <fullName evidence="2">Uncharacterized protein</fullName>
    </submittedName>
</protein>